<feature type="transmembrane region" description="Helical" evidence="5">
    <location>
        <begin position="181"/>
        <end position="201"/>
    </location>
</feature>
<evidence type="ECO:0000256" key="2">
    <source>
        <dbReference type="ARBA" id="ARBA00022692"/>
    </source>
</evidence>
<keyword evidence="8" id="KW-1185">Reference proteome</keyword>
<evidence type="ECO:0000256" key="1">
    <source>
        <dbReference type="ARBA" id="ARBA00004651"/>
    </source>
</evidence>
<dbReference type="STRING" id="1123024.GCA_000423625_04065"/>
<feature type="transmembrane region" description="Helical" evidence="5">
    <location>
        <begin position="374"/>
        <end position="395"/>
    </location>
</feature>
<feature type="transmembrane region" description="Helical" evidence="5">
    <location>
        <begin position="256"/>
        <end position="279"/>
    </location>
</feature>
<feature type="transmembrane region" description="Helical" evidence="5">
    <location>
        <begin position="288"/>
        <end position="309"/>
    </location>
</feature>
<name>A0A511D3C4_9PSEU</name>
<evidence type="ECO:0000256" key="3">
    <source>
        <dbReference type="ARBA" id="ARBA00022989"/>
    </source>
</evidence>
<sequence>MVTTATTSATEARAGIATYRDVLALPRVGALSLTGFLVRIPASAAAITVTLHVVLGLGHGYAAAGAVGAANTIGMALGAPLLGRLIDRRGLRPVLVLTTCAEIGFWSAAPWLPYPALLAGALLGGLLALPVYSVIRQAIAALVPTERRRPAYALDSMSVELSYILGPAIGTALAVGVSTTVAMIAVGAGYALGGVALCLLNPPTRAEAPRDVRRETGPIAEWLTPQLVATLLATTAAAAVIFGSELGVVAALQSSGQAGLIGVVIGAWCLSSLVGGYLYGTAQRSRSLYALVAALGLATLPVALGGPWWTFALLLVPAGLACAPSLTASADTVAALAPERVRGLVTGLQGSAITLGAAFGAPLAGALIDAFSPAAAIATAGLVGVAMAGVAALVARR</sequence>
<feature type="transmembrane region" description="Helical" evidence="5">
    <location>
        <begin position="344"/>
        <end position="368"/>
    </location>
</feature>
<dbReference type="Proteomes" id="UP000321328">
    <property type="component" value="Unassembled WGS sequence"/>
</dbReference>
<keyword evidence="3 5" id="KW-1133">Transmembrane helix</keyword>
<dbReference type="GO" id="GO:0022857">
    <property type="term" value="F:transmembrane transporter activity"/>
    <property type="evidence" value="ECO:0007669"/>
    <property type="project" value="InterPro"/>
</dbReference>
<reference evidence="7 8" key="1">
    <citation type="submission" date="2019-07" db="EMBL/GenBank/DDBJ databases">
        <title>Whole genome shotgun sequence of Pseudonocardia asaccharolytica NBRC 16224.</title>
        <authorList>
            <person name="Hosoyama A."/>
            <person name="Uohara A."/>
            <person name="Ohji S."/>
            <person name="Ichikawa N."/>
        </authorList>
    </citation>
    <scope>NUCLEOTIDE SEQUENCE [LARGE SCALE GENOMIC DNA]</scope>
    <source>
        <strain evidence="7 8">NBRC 16224</strain>
    </source>
</reference>
<comment type="caution">
    <text evidence="7">The sequence shown here is derived from an EMBL/GenBank/DDBJ whole genome shotgun (WGS) entry which is preliminary data.</text>
</comment>
<dbReference type="InterPro" id="IPR020846">
    <property type="entry name" value="MFS_dom"/>
</dbReference>
<feature type="transmembrane region" description="Helical" evidence="5">
    <location>
        <begin position="118"/>
        <end position="139"/>
    </location>
</feature>
<dbReference type="InterPro" id="IPR036259">
    <property type="entry name" value="MFS_trans_sf"/>
</dbReference>
<protein>
    <submittedName>
        <fullName evidence="7">MFS transporter</fullName>
    </submittedName>
</protein>
<evidence type="ECO:0000259" key="6">
    <source>
        <dbReference type="PROSITE" id="PS50850"/>
    </source>
</evidence>
<evidence type="ECO:0000313" key="7">
    <source>
        <dbReference type="EMBL" id="GEL19177.1"/>
    </source>
</evidence>
<feature type="transmembrane region" description="Helical" evidence="5">
    <location>
        <begin position="315"/>
        <end position="337"/>
    </location>
</feature>
<comment type="subcellular location">
    <subcellularLocation>
        <location evidence="1">Cell membrane</location>
        <topology evidence="1">Multi-pass membrane protein</topology>
    </subcellularLocation>
</comment>
<dbReference type="GO" id="GO:0005886">
    <property type="term" value="C:plasma membrane"/>
    <property type="evidence" value="ECO:0007669"/>
    <property type="project" value="UniProtKB-SubCell"/>
</dbReference>
<dbReference type="PANTHER" id="PTHR23542:SF1">
    <property type="entry name" value="MAJOR FACILITATOR SUPERFAMILY (MFS) PROFILE DOMAIN-CONTAINING PROTEIN"/>
    <property type="match status" value="1"/>
</dbReference>
<feature type="transmembrane region" description="Helical" evidence="5">
    <location>
        <begin position="222"/>
        <end position="244"/>
    </location>
</feature>
<dbReference type="EMBL" id="BJVI01000032">
    <property type="protein sequence ID" value="GEL19177.1"/>
    <property type="molecule type" value="Genomic_DNA"/>
</dbReference>
<organism evidence="7 8">
    <name type="scientific">Pseudonocardia asaccharolytica DSM 44247 = NBRC 16224</name>
    <dbReference type="NCBI Taxonomy" id="1123024"/>
    <lineage>
        <taxon>Bacteria</taxon>
        <taxon>Bacillati</taxon>
        <taxon>Actinomycetota</taxon>
        <taxon>Actinomycetes</taxon>
        <taxon>Pseudonocardiales</taxon>
        <taxon>Pseudonocardiaceae</taxon>
        <taxon>Pseudonocardia</taxon>
    </lineage>
</organism>
<dbReference type="PANTHER" id="PTHR23542">
    <property type="match status" value="1"/>
</dbReference>
<keyword evidence="2 5" id="KW-0812">Transmembrane</keyword>
<dbReference type="SUPFAM" id="SSF103473">
    <property type="entry name" value="MFS general substrate transporter"/>
    <property type="match status" value="1"/>
</dbReference>
<feature type="transmembrane region" description="Helical" evidence="5">
    <location>
        <begin position="36"/>
        <end position="55"/>
    </location>
</feature>
<dbReference type="Pfam" id="PF07690">
    <property type="entry name" value="MFS_1"/>
    <property type="match status" value="1"/>
</dbReference>
<feature type="domain" description="Major facilitator superfamily (MFS) profile" evidence="6">
    <location>
        <begin position="182"/>
        <end position="397"/>
    </location>
</feature>
<evidence type="ECO:0000256" key="4">
    <source>
        <dbReference type="ARBA" id="ARBA00023136"/>
    </source>
</evidence>
<feature type="transmembrane region" description="Helical" evidence="5">
    <location>
        <begin position="61"/>
        <end position="82"/>
    </location>
</feature>
<keyword evidence="4 5" id="KW-0472">Membrane</keyword>
<dbReference type="AlphaFoldDB" id="A0A511D3C4"/>
<proteinExistence type="predicted"/>
<dbReference type="InterPro" id="IPR011701">
    <property type="entry name" value="MFS"/>
</dbReference>
<feature type="transmembrane region" description="Helical" evidence="5">
    <location>
        <begin position="151"/>
        <end position="175"/>
    </location>
</feature>
<feature type="transmembrane region" description="Helical" evidence="5">
    <location>
        <begin position="94"/>
        <end position="112"/>
    </location>
</feature>
<dbReference type="Gene3D" id="1.20.1250.20">
    <property type="entry name" value="MFS general substrate transporter like domains"/>
    <property type="match status" value="1"/>
</dbReference>
<dbReference type="PROSITE" id="PS50850">
    <property type="entry name" value="MFS"/>
    <property type="match status" value="1"/>
</dbReference>
<evidence type="ECO:0000313" key="8">
    <source>
        <dbReference type="Proteomes" id="UP000321328"/>
    </source>
</evidence>
<accession>A0A511D3C4</accession>
<gene>
    <name evidence="7" type="ORF">PA7_30140</name>
</gene>
<evidence type="ECO:0000256" key="5">
    <source>
        <dbReference type="SAM" id="Phobius"/>
    </source>
</evidence>